<evidence type="ECO:0000313" key="2">
    <source>
        <dbReference type="Proteomes" id="UP000185210"/>
    </source>
</evidence>
<name>A0AB38CYB5_9MYCO</name>
<dbReference type="AlphaFoldDB" id="A0AB38CYB5"/>
<dbReference type="Proteomes" id="UP000185210">
    <property type="component" value="Unassembled WGS sequence"/>
</dbReference>
<accession>A0AB38CYB5</accession>
<protein>
    <submittedName>
        <fullName evidence="1">Uncharacterized protein</fullName>
    </submittedName>
</protein>
<proteinExistence type="predicted"/>
<reference evidence="1 2" key="1">
    <citation type="submission" date="2016-11" db="EMBL/GenBank/DDBJ databases">
        <authorList>
            <consortium name="Pathogen Informatics"/>
        </authorList>
    </citation>
    <scope>NUCLEOTIDE SEQUENCE [LARGE SCALE GENOMIC DNA]</scope>
    <source>
        <strain evidence="1 2">104</strain>
    </source>
</reference>
<sequence>MVSSWVFGPREYDGARARKVTGGIGNFRGHGIVVMT</sequence>
<organism evidence="1 2">
    <name type="scientific">Mycobacteroides abscessus subsp. abscessus</name>
    <dbReference type="NCBI Taxonomy" id="1185650"/>
    <lineage>
        <taxon>Bacteria</taxon>
        <taxon>Bacillati</taxon>
        <taxon>Actinomycetota</taxon>
        <taxon>Actinomycetes</taxon>
        <taxon>Mycobacteriales</taxon>
        <taxon>Mycobacteriaceae</taxon>
        <taxon>Mycobacteroides</taxon>
        <taxon>Mycobacteroides abscessus</taxon>
    </lineage>
</organism>
<evidence type="ECO:0000313" key="1">
    <source>
        <dbReference type="EMBL" id="SIA89881.1"/>
    </source>
</evidence>
<comment type="caution">
    <text evidence="1">The sequence shown here is derived from an EMBL/GenBank/DDBJ whole genome shotgun (WGS) entry which is preliminary data.</text>
</comment>
<gene>
    <name evidence="1" type="ORF">SAMEA2070301_02326</name>
</gene>
<dbReference type="EMBL" id="FSHM01000003">
    <property type="protein sequence ID" value="SIA89881.1"/>
    <property type="molecule type" value="Genomic_DNA"/>
</dbReference>